<dbReference type="Pfam" id="PF02104">
    <property type="entry name" value="SURF1"/>
    <property type="match status" value="1"/>
</dbReference>
<dbReference type="EMBL" id="JH767589">
    <property type="protein sequence ID" value="EON67721.1"/>
    <property type="molecule type" value="Genomic_DNA"/>
</dbReference>
<dbReference type="PANTHER" id="PTHR23427:SF2">
    <property type="entry name" value="SURFEIT LOCUS PROTEIN 1"/>
    <property type="match status" value="1"/>
</dbReference>
<organism evidence="7 8">
    <name type="scientific">Coniosporium apollinis (strain CBS 100218)</name>
    <name type="common">Rock-inhabiting black yeast</name>
    <dbReference type="NCBI Taxonomy" id="1168221"/>
    <lineage>
        <taxon>Eukaryota</taxon>
        <taxon>Fungi</taxon>
        <taxon>Dikarya</taxon>
        <taxon>Ascomycota</taxon>
        <taxon>Pezizomycotina</taxon>
        <taxon>Dothideomycetes</taxon>
        <taxon>Dothideomycetes incertae sedis</taxon>
        <taxon>Coniosporium</taxon>
    </lineage>
</organism>
<keyword evidence="4 5" id="KW-0472">Membrane</keyword>
<dbReference type="PROSITE" id="PS50895">
    <property type="entry name" value="SURF1"/>
    <property type="match status" value="1"/>
</dbReference>
<dbReference type="STRING" id="1168221.R7Z1D6"/>
<name>R7Z1D6_CONA1</name>
<dbReference type="InterPro" id="IPR045214">
    <property type="entry name" value="Surf1/Surf4"/>
</dbReference>
<dbReference type="RefSeq" id="XP_007783038.1">
    <property type="nucleotide sequence ID" value="XM_007784848.1"/>
</dbReference>
<keyword evidence="3 5" id="KW-1133">Transmembrane helix</keyword>
<dbReference type="AlphaFoldDB" id="R7Z1D6"/>
<comment type="similarity">
    <text evidence="5">Belongs to the SURF1 family.</text>
</comment>
<feature type="transmembrane region" description="Helical" evidence="5">
    <location>
        <begin position="290"/>
        <end position="309"/>
    </location>
</feature>
<evidence type="ECO:0000256" key="4">
    <source>
        <dbReference type="ARBA" id="ARBA00023136"/>
    </source>
</evidence>
<dbReference type="GO" id="GO:0051082">
    <property type="term" value="F:unfolded protein binding"/>
    <property type="evidence" value="ECO:0007669"/>
    <property type="project" value="EnsemblFungi"/>
</dbReference>
<feature type="compositionally biased region" description="Low complexity" evidence="6">
    <location>
        <begin position="25"/>
        <end position="34"/>
    </location>
</feature>
<evidence type="ECO:0000256" key="2">
    <source>
        <dbReference type="ARBA" id="ARBA00022692"/>
    </source>
</evidence>
<dbReference type="GO" id="GO:0033617">
    <property type="term" value="P:mitochondrial respiratory chain complex IV assembly"/>
    <property type="evidence" value="ECO:0007669"/>
    <property type="project" value="EnsemblFungi"/>
</dbReference>
<dbReference type="Proteomes" id="UP000016924">
    <property type="component" value="Unassembled WGS sequence"/>
</dbReference>
<evidence type="ECO:0000256" key="6">
    <source>
        <dbReference type="SAM" id="MobiDB-lite"/>
    </source>
</evidence>
<comment type="caution">
    <text evidence="5">Lacks conserved residue(s) required for the propagation of feature annotation.</text>
</comment>
<dbReference type="GeneID" id="19904175"/>
<keyword evidence="8" id="KW-1185">Reference proteome</keyword>
<evidence type="ECO:0000313" key="7">
    <source>
        <dbReference type="EMBL" id="EON67721.1"/>
    </source>
</evidence>
<keyword evidence="5" id="KW-0999">Mitochondrion inner membrane</keyword>
<keyword evidence="5" id="KW-0496">Mitochondrion</keyword>
<dbReference type="GO" id="GO:0005743">
    <property type="term" value="C:mitochondrial inner membrane"/>
    <property type="evidence" value="ECO:0007669"/>
    <property type="project" value="UniProtKB-SubCell"/>
</dbReference>
<gene>
    <name evidence="7" type="ORF">W97_06864</name>
</gene>
<evidence type="ECO:0000313" key="8">
    <source>
        <dbReference type="Proteomes" id="UP000016924"/>
    </source>
</evidence>
<sequence length="326" mass="37367">MNKLPGILHQFSKLSTPCVPWIARQASRPQSRPRCPQRPPTILHPQQRRHAHNPADDPSFHSIVDSPPQLIKSGRRHGPGLIILALIPITAFALGTWQVQRLSWKTDLIARFEDRLVRPPLPLPPRIDPAAIHDFDYRRVTARGKFRHDQEMLVGPRLHDGNNGYLVVTPLEREDGSKILVNRGWIAKSMREKSARRAKDPKALPEGEVTVEGLLREPWKKNMFTPENRPDKGEFYFPDVEEMARLSGAVPVWVEETMKPDLVEAYDREARGVPIGRAAEVNLRNNHTQYIFTWYALSLATSIMLWMVIKKPVSGIARRARRSQEW</sequence>
<proteinExistence type="inferred from homology"/>
<keyword evidence="2 5" id="KW-0812">Transmembrane</keyword>
<evidence type="ECO:0000256" key="1">
    <source>
        <dbReference type="ARBA" id="ARBA00004370"/>
    </source>
</evidence>
<dbReference type="HOGENOM" id="CLU_047737_3_0_1"/>
<comment type="function">
    <text evidence="5">Probably involved in the biogenesis of the COX complex.</text>
</comment>
<dbReference type="PANTHER" id="PTHR23427">
    <property type="entry name" value="SURFEIT LOCUS PROTEIN"/>
    <property type="match status" value="1"/>
</dbReference>
<reference evidence="8" key="1">
    <citation type="submission" date="2012-06" db="EMBL/GenBank/DDBJ databases">
        <title>The genome sequence of Coniosporium apollinis CBS 100218.</title>
        <authorList>
            <consortium name="The Broad Institute Genome Sequencing Platform"/>
            <person name="Cuomo C."/>
            <person name="Gorbushina A."/>
            <person name="Noack S."/>
            <person name="Walker B."/>
            <person name="Young S.K."/>
            <person name="Zeng Q."/>
            <person name="Gargeya S."/>
            <person name="Fitzgerald M."/>
            <person name="Haas B."/>
            <person name="Abouelleil A."/>
            <person name="Alvarado L."/>
            <person name="Arachchi H.M."/>
            <person name="Berlin A.M."/>
            <person name="Chapman S.B."/>
            <person name="Goldberg J."/>
            <person name="Griggs A."/>
            <person name="Gujja S."/>
            <person name="Hansen M."/>
            <person name="Howarth C."/>
            <person name="Imamovic A."/>
            <person name="Larimer J."/>
            <person name="McCowan C."/>
            <person name="Montmayeur A."/>
            <person name="Murphy C."/>
            <person name="Neiman D."/>
            <person name="Pearson M."/>
            <person name="Priest M."/>
            <person name="Roberts A."/>
            <person name="Saif S."/>
            <person name="Shea T."/>
            <person name="Sisk P."/>
            <person name="Sykes S."/>
            <person name="Wortman J."/>
            <person name="Nusbaum C."/>
            <person name="Birren B."/>
        </authorList>
    </citation>
    <scope>NUCLEOTIDE SEQUENCE [LARGE SCALE GENOMIC DNA]</scope>
    <source>
        <strain evidence="8">CBS 100218</strain>
    </source>
</reference>
<dbReference type="OMA" id="WYSRDVA"/>
<accession>R7Z1D6</accession>
<evidence type="ECO:0000256" key="3">
    <source>
        <dbReference type="ARBA" id="ARBA00022989"/>
    </source>
</evidence>
<feature type="region of interest" description="Disordered" evidence="6">
    <location>
        <begin position="25"/>
        <end position="71"/>
    </location>
</feature>
<dbReference type="OrthoDB" id="10040024at2759"/>
<dbReference type="CDD" id="cd06662">
    <property type="entry name" value="SURF1"/>
    <property type="match status" value="1"/>
</dbReference>
<evidence type="ECO:0000256" key="5">
    <source>
        <dbReference type="RuleBase" id="RU363076"/>
    </source>
</evidence>
<comment type="subcellular location">
    <subcellularLocation>
        <location evidence="1">Membrane</location>
    </subcellularLocation>
    <subcellularLocation>
        <location evidence="5">Mitochondrion inner membrane</location>
        <topology evidence="5">Multi-pass membrane protein</topology>
    </subcellularLocation>
</comment>
<dbReference type="eggNOG" id="KOG1563">
    <property type="taxonomic scope" value="Eukaryota"/>
</dbReference>
<protein>
    <recommendedName>
        <fullName evidence="5">SURF1-like protein</fullName>
    </recommendedName>
</protein>
<dbReference type="InterPro" id="IPR002994">
    <property type="entry name" value="Surf1/Shy1"/>
</dbReference>